<evidence type="ECO:0000256" key="3">
    <source>
        <dbReference type="SAM" id="SignalP"/>
    </source>
</evidence>
<evidence type="ECO:0000313" key="5">
    <source>
        <dbReference type="EMBL" id="TNC48235.1"/>
    </source>
</evidence>
<keyword evidence="2" id="KW-0812">Transmembrane</keyword>
<name>A0A5C4MRT1_9ACTN</name>
<dbReference type="PANTHER" id="PTHR46825">
    <property type="entry name" value="D-ALANYL-D-ALANINE-CARBOXYPEPTIDASE/ENDOPEPTIDASE AMPH"/>
    <property type="match status" value="1"/>
</dbReference>
<feature type="chain" id="PRO_5022739004" evidence="3">
    <location>
        <begin position="30"/>
        <end position="499"/>
    </location>
</feature>
<dbReference type="Pfam" id="PF00144">
    <property type="entry name" value="Beta-lactamase"/>
    <property type="match status" value="1"/>
</dbReference>
<sequence length="499" mass="52798">MRRLRPLLVSLTASLLSLAALLAPPQAHAQAPAELDRRDVDTFVTDYLARHGLPGATVAVVHDGKTVLTAGYGHDADGAALDEQSRMRIASVSKSFTAFAVLQLVDAGVVDLDVPVATYVDDFAMDDPRAADVTVRQLLSHTSGIPSPIIIGPADSLEEGAARVASWTLAADPGTSYLYSNANYWLAAQLVETVSGMPFADYLEQKVFAPLGMVDSESVVTTREAVDDLAQGHVTAYGLAFATREPEQMDAGAGSVVSTATDMAAWLAMQQRGGTTPNGQRLLDPTLVELSHTPQPDAGRHGLGWRRSTSRSPERIGASGVLGTFNAQQDLVPDSGYGVVVMLNSFTPTREHAYEMSTGIIALTEGKDVEVGLPVATLVDLFLGALTVLAVALGALGLRRHRRWVARRAAWPLWRFVLRLLPQTIAPALAIFVVLVTPALQGNSLTPSDTFRIFPSLTVLLTTLGVVGATVTAARVRARFSAPGRPPTPAGQSAVATST</sequence>
<dbReference type="Gene3D" id="3.40.710.10">
    <property type="entry name" value="DD-peptidase/beta-lactamase superfamily"/>
    <property type="match status" value="1"/>
</dbReference>
<comment type="caution">
    <text evidence="5">The sequence shown here is derived from an EMBL/GenBank/DDBJ whole genome shotgun (WGS) entry which is preliminary data.</text>
</comment>
<dbReference type="SUPFAM" id="SSF56601">
    <property type="entry name" value="beta-lactamase/transpeptidase-like"/>
    <property type="match status" value="1"/>
</dbReference>
<gene>
    <name evidence="5" type="ORF">FHE65_07760</name>
</gene>
<dbReference type="RefSeq" id="WP_139105630.1">
    <property type="nucleotide sequence ID" value="NZ_VDFR01000038.1"/>
</dbReference>
<dbReference type="PANTHER" id="PTHR46825:SF9">
    <property type="entry name" value="BETA-LACTAMASE-RELATED DOMAIN-CONTAINING PROTEIN"/>
    <property type="match status" value="1"/>
</dbReference>
<evidence type="ECO:0000313" key="6">
    <source>
        <dbReference type="Proteomes" id="UP000306740"/>
    </source>
</evidence>
<dbReference type="InterPro" id="IPR050491">
    <property type="entry name" value="AmpC-like"/>
</dbReference>
<feature type="transmembrane region" description="Helical" evidence="2">
    <location>
        <begin position="420"/>
        <end position="441"/>
    </location>
</feature>
<proteinExistence type="predicted"/>
<dbReference type="EMBL" id="VDFR01000038">
    <property type="protein sequence ID" value="TNC48235.1"/>
    <property type="molecule type" value="Genomic_DNA"/>
</dbReference>
<keyword evidence="2" id="KW-0472">Membrane</keyword>
<protein>
    <submittedName>
        <fullName evidence="5">Beta-lactamase family protein</fullName>
    </submittedName>
</protein>
<feature type="transmembrane region" description="Helical" evidence="2">
    <location>
        <begin position="381"/>
        <end position="399"/>
    </location>
</feature>
<evidence type="ECO:0000256" key="1">
    <source>
        <dbReference type="SAM" id="MobiDB-lite"/>
    </source>
</evidence>
<dbReference type="AlphaFoldDB" id="A0A5C4MRT1"/>
<dbReference type="OrthoDB" id="9809635at2"/>
<feature type="region of interest" description="Disordered" evidence="1">
    <location>
        <begin position="292"/>
        <end position="312"/>
    </location>
</feature>
<feature type="domain" description="Beta-lactamase-related" evidence="4">
    <location>
        <begin position="40"/>
        <end position="353"/>
    </location>
</feature>
<accession>A0A5C4MRT1</accession>
<evidence type="ECO:0000259" key="4">
    <source>
        <dbReference type="Pfam" id="PF00144"/>
    </source>
</evidence>
<reference evidence="5 6" key="1">
    <citation type="submission" date="2019-05" db="EMBL/GenBank/DDBJ databases">
        <title>Mumia sp. nov., isolated from the intestinal contents of plateau pika (Ochotona curzoniae) in the Qinghai-Tibet plateau of China.</title>
        <authorList>
            <person name="Tian Z."/>
        </authorList>
    </citation>
    <scope>NUCLEOTIDE SEQUENCE [LARGE SCALE GENOMIC DNA]</scope>
    <source>
        <strain evidence="6">527</strain>
    </source>
</reference>
<keyword evidence="2" id="KW-1133">Transmembrane helix</keyword>
<dbReference type="InterPro" id="IPR001466">
    <property type="entry name" value="Beta-lactam-related"/>
</dbReference>
<evidence type="ECO:0000256" key="2">
    <source>
        <dbReference type="SAM" id="Phobius"/>
    </source>
</evidence>
<dbReference type="InterPro" id="IPR012338">
    <property type="entry name" value="Beta-lactam/transpept-like"/>
</dbReference>
<keyword evidence="3" id="KW-0732">Signal</keyword>
<organism evidence="5 6">
    <name type="scientific">Mumia zhuanghuii</name>
    <dbReference type="NCBI Taxonomy" id="2585211"/>
    <lineage>
        <taxon>Bacteria</taxon>
        <taxon>Bacillati</taxon>
        <taxon>Actinomycetota</taxon>
        <taxon>Actinomycetes</taxon>
        <taxon>Propionibacteriales</taxon>
        <taxon>Nocardioidaceae</taxon>
        <taxon>Mumia</taxon>
    </lineage>
</organism>
<dbReference type="Proteomes" id="UP000306740">
    <property type="component" value="Unassembled WGS sequence"/>
</dbReference>
<feature type="transmembrane region" description="Helical" evidence="2">
    <location>
        <begin position="453"/>
        <end position="476"/>
    </location>
</feature>
<feature type="signal peptide" evidence="3">
    <location>
        <begin position="1"/>
        <end position="29"/>
    </location>
</feature>